<organism evidence="4 5">
    <name type="scientific">Natrinema soli</name>
    <dbReference type="NCBI Taxonomy" id="1930624"/>
    <lineage>
        <taxon>Archaea</taxon>
        <taxon>Methanobacteriati</taxon>
        <taxon>Methanobacteriota</taxon>
        <taxon>Stenosarchaea group</taxon>
        <taxon>Halobacteria</taxon>
        <taxon>Halobacteriales</taxon>
        <taxon>Natrialbaceae</taxon>
        <taxon>Natrinema</taxon>
    </lineage>
</organism>
<dbReference type="RefSeq" id="WP_273739620.1">
    <property type="nucleotide sequence ID" value="NZ_JAQIVI010000280.1"/>
</dbReference>
<comment type="caution">
    <text evidence="4">The sequence shown here is derived from an EMBL/GenBank/DDBJ whole genome shotgun (WGS) entry which is preliminary data.</text>
</comment>
<dbReference type="EMBL" id="JBHSWV010000280">
    <property type="protein sequence ID" value="MFC6766668.1"/>
    <property type="molecule type" value="Genomic_DNA"/>
</dbReference>
<dbReference type="Proteomes" id="UP001596383">
    <property type="component" value="Unassembled WGS sequence"/>
</dbReference>
<dbReference type="AlphaFoldDB" id="A0ABD5STU2"/>
<evidence type="ECO:0000313" key="5">
    <source>
        <dbReference type="Proteomes" id="UP001596383"/>
    </source>
</evidence>
<protein>
    <submittedName>
        <fullName evidence="4">CBS domain-containing protein</fullName>
    </submittedName>
</protein>
<reference evidence="4 5" key="1">
    <citation type="journal article" date="2019" name="Int. J. Syst. Evol. Microbiol.">
        <title>The Global Catalogue of Microorganisms (GCM) 10K type strain sequencing project: providing services to taxonomists for standard genome sequencing and annotation.</title>
        <authorList>
            <consortium name="The Broad Institute Genomics Platform"/>
            <consortium name="The Broad Institute Genome Sequencing Center for Infectious Disease"/>
            <person name="Wu L."/>
            <person name="Ma J."/>
        </authorList>
    </citation>
    <scope>NUCLEOTIDE SEQUENCE [LARGE SCALE GENOMIC DNA]</scope>
    <source>
        <strain evidence="4 5">LMG 29247</strain>
    </source>
</reference>
<evidence type="ECO:0000256" key="2">
    <source>
        <dbReference type="PROSITE-ProRule" id="PRU00703"/>
    </source>
</evidence>
<dbReference type="PANTHER" id="PTHR48108:SF26">
    <property type="entry name" value="CBS DOMAIN-CONTAINING PROTEIN DDB_G0289609"/>
    <property type="match status" value="1"/>
</dbReference>
<gene>
    <name evidence="4" type="ORF">ACFQE6_17215</name>
</gene>
<dbReference type="PANTHER" id="PTHR48108">
    <property type="entry name" value="CBS DOMAIN-CONTAINING PROTEIN CBSX2, CHLOROPLASTIC"/>
    <property type="match status" value="1"/>
</dbReference>
<evidence type="ECO:0000256" key="1">
    <source>
        <dbReference type="ARBA" id="ARBA00022737"/>
    </source>
</evidence>
<dbReference type="InterPro" id="IPR000644">
    <property type="entry name" value="CBS_dom"/>
</dbReference>
<name>A0ABD5STU2_9EURY</name>
<proteinExistence type="predicted"/>
<feature type="domain" description="CBS" evidence="3">
    <location>
        <begin position="89"/>
        <end position="147"/>
    </location>
</feature>
<dbReference type="InterPro" id="IPR051462">
    <property type="entry name" value="CBS_domain-containing"/>
</dbReference>
<dbReference type="InterPro" id="IPR046342">
    <property type="entry name" value="CBS_dom_sf"/>
</dbReference>
<evidence type="ECO:0000259" key="3">
    <source>
        <dbReference type="PROSITE" id="PS51371"/>
    </source>
</evidence>
<dbReference type="Gene3D" id="3.10.580.10">
    <property type="entry name" value="CBS-domain"/>
    <property type="match status" value="1"/>
</dbReference>
<accession>A0ABD5STU2</accession>
<feature type="domain" description="CBS" evidence="3">
    <location>
        <begin position="16"/>
        <end position="72"/>
    </location>
</feature>
<keyword evidence="2" id="KW-0129">CBS domain</keyword>
<dbReference type="Pfam" id="PF00571">
    <property type="entry name" value="CBS"/>
    <property type="match status" value="2"/>
</dbReference>
<dbReference type="PROSITE" id="PS51371">
    <property type="entry name" value="CBS"/>
    <property type="match status" value="2"/>
</dbReference>
<evidence type="ECO:0000313" key="4">
    <source>
        <dbReference type="EMBL" id="MFC6766668.1"/>
    </source>
</evidence>
<keyword evidence="1" id="KW-0677">Repeat</keyword>
<sequence length="164" mass="17568">MSNERSDVDLQVGRIARKDVISVTRDTTVGEVAQTMADENVGDVIVTDDDEVVGIVTDRDLTIHLLTDEHGTNVLSGESGVDLTAGDVMTEDPLTIESQARVPRLLHHMNQASVRRIPVVDDGNVVGIITFDDLVVHLAGESAHVAAQLESLADIIHAESPTSN</sequence>
<dbReference type="SMART" id="SM00116">
    <property type="entry name" value="CBS"/>
    <property type="match status" value="2"/>
</dbReference>
<dbReference type="SUPFAM" id="SSF54631">
    <property type="entry name" value="CBS-domain pair"/>
    <property type="match status" value="1"/>
</dbReference>
<keyword evidence="5" id="KW-1185">Reference proteome</keyword>